<evidence type="ECO:0000313" key="1">
    <source>
        <dbReference type="EMBL" id="SNT42056.1"/>
    </source>
</evidence>
<protein>
    <recommendedName>
        <fullName evidence="3">DinB family protein</fullName>
    </recommendedName>
</protein>
<dbReference type="Proteomes" id="UP000198280">
    <property type="component" value="Unassembled WGS sequence"/>
</dbReference>
<dbReference type="EMBL" id="FZOF01000024">
    <property type="protein sequence ID" value="SNT42056.1"/>
    <property type="molecule type" value="Genomic_DNA"/>
</dbReference>
<sequence length="182" mass="19932">MPTVVRNETGERDALLAYLEAQRGGVRRAVLGLTDEQASSRPSVSEMSLAGLVKHVTRTEESWVQGLLLGHEDKKGTEADYLDGFRLVEGETLAGWLEEYARTGRETEEAILALPDLDVVVPLPDAPWNPPGMKVSARWILLHLIEETARHAGHADVIRESLDGRTAFELVAEAAQQGKPMG</sequence>
<dbReference type="Gene3D" id="1.20.120.450">
    <property type="entry name" value="dinb family like domain"/>
    <property type="match status" value="1"/>
</dbReference>
<evidence type="ECO:0000313" key="2">
    <source>
        <dbReference type="Proteomes" id="UP000198280"/>
    </source>
</evidence>
<dbReference type="InterPro" id="IPR007061">
    <property type="entry name" value="MST-like"/>
</dbReference>
<gene>
    <name evidence="1" type="ORF">SAMN05216252_124105</name>
</gene>
<dbReference type="Pfam" id="PF04978">
    <property type="entry name" value="MST"/>
    <property type="match status" value="1"/>
</dbReference>
<keyword evidence="2" id="KW-1185">Reference proteome</keyword>
<organism evidence="1 2">
    <name type="scientific">Actinacidiphila glaucinigra</name>
    <dbReference type="NCBI Taxonomy" id="235986"/>
    <lineage>
        <taxon>Bacteria</taxon>
        <taxon>Bacillati</taxon>
        <taxon>Actinomycetota</taxon>
        <taxon>Actinomycetes</taxon>
        <taxon>Kitasatosporales</taxon>
        <taxon>Streptomycetaceae</taxon>
        <taxon>Actinacidiphila</taxon>
    </lineage>
</organism>
<dbReference type="OrthoDB" id="4548523at2"/>
<reference evidence="1 2" key="1">
    <citation type="submission" date="2017-06" db="EMBL/GenBank/DDBJ databases">
        <authorList>
            <person name="Kim H.J."/>
            <person name="Triplett B.A."/>
        </authorList>
    </citation>
    <scope>NUCLEOTIDE SEQUENCE [LARGE SCALE GENOMIC DNA]</scope>
    <source>
        <strain evidence="1 2">CGMCC 4.1858</strain>
    </source>
</reference>
<evidence type="ECO:0008006" key="3">
    <source>
        <dbReference type="Google" id="ProtNLM"/>
    </source>
</evidence>
<dbReference type="SUPFAM" id="SSF109854">
    <property type="entry name" value="DinB/YfiT-like putative metalloenzymes"/>
    <property type="match status" value="1"/>
</dbReference>
<dbReference type="InterPro" id="IPR034660">
    <property type="entry name" value="DinB/YfiT-like"/>
</dbReference>
<dbReference type="RefSeq" id="WP_089227716.1">
    <property type="nucleotide sequence ID" value="NZ_FZOF01000024.1"/>
</dbReference>
<dbReference type="AlphaFoldDB" id="A0A239MHB3"/>
<proteinExistence type="predicted"/>
<accession>A0A239MHB3</accession>
<name>A0A239MHB3_9ACTN</name>